<evidence type="ECO:0000313" key="3">
    <source>
        <dbReference type="Proteomes" id="UP001176961"/>
    </source>
</evidence>
<evidence type="ECO:0000256" key="1">
    <source>
        <dbReference type="SAM" id="MobiDB-lite"/>
    </source>
</evidence>
<accession>A0AA36HE27</accession>
<sequence>MFTLSQLTKGLSSLASTSSQPAPSTPVQLPQSTPARSEETTRPSGQRGSTWPEFDFTWSEPEMRTEVTEQREHPPRVYIARCSRHELQQGEHRINPAAWLTEQMQEFSNVEQQPVRTERNVMPKPQQQPEILPNLTWWQPPKTTVVKEEVKKVEKEEPGCANVKPRQLAPWQIKLITEFQQNWERSLKAQAEADAAKVSQESQDSVKDLPIESRSLPQVSQPQITSEPKRRSPYGWQHGASWHANAPHQEQEPIQSMEFQQRGPNEEKQKIFFRWQPNVRNKIKPQMNSDGHLSIPTQLPGDHPNNWRPSTPVEAQQSIPVPEAWLPKTPNEMQEEFPTEWQPTGSNDWQQNGPGEFQQIQEAHDEMQLTEANDWQPKGDSAMHQNAFSGWLQDGPDGLQLKEIKEFVPKSVRNESAVASEYRYEEQVEQEGYQEQIEQGYQEQVAQGYQEHVEQGYQEQVEQRYQEQVEQVYQEQGEQRYQEQAEQVYQEVEQGYQEQVEQVYQEQIEQEAPVATEWQPPEQEASPREYLTQQLPDEFSPWYEEFIWPYALYHVDAFQELDDLAWAISQPSTWTHGTPWWQLKETNTFFKTHGRRPTWLEQMRIPWTQAPLPMLTEQEWPNLLTREPRRSLWPHLTDQRWLPPFGVPILLLHLLHCGDMRCIFRGRPHLHTNNACWLF</sequence>
<evidence type="ECO:0000313" key="2">
    <source>
        <dbReference type="EMBL" id="CAJ0609100.1"/>
    </source>
</evidence>
<comment type="caution">
    <text evidence="2">The sequence shown here is derived from an EMBL/GenBank/DDBJ whole genome shotgun (WGS) entry which is preliminary data.</text>
</comment>
<feature type="compositionally biased region" description="Polar residues" evidence="1">
    <location>
        <begin position="215"/>
        <end position="226"/>
    </location>
</feature>
<feature type="compositionally biased region" description="Polar residues" evidence="1">
    <location>
        <begin position="26"/>
        <end position="35"/>
    </location>
</feature>
<feature type="region of interest" description="Disordered" evidence="1">
    <location>
        <begin position="194"/>
        <end position="251"/>
    </location>
</feature>
<name>A0AA36HE27_CYLNA</name>
<gene>
    <name evidence="2" type="ORF">CYNAS_LOCUS21083</name>
</gene>
<keyword evidence="3" id="KW-1185">Reference proteome</keyword>
<dbReference type="EMBL" id="CATQJL010000326">
    <property type="protein sequence ID" value="CAJ0609100.1"/>
    <property type="molecule type" value="Genomic_DNA"/>
</dbReference>
<feature type="region of interest" description="Disordered" evidence="1">
    <location>
        <begin position="1"/>
        <end position="71"/>
    </location>
</feature>
<proteinExistence type="predicted"/>
<feature type="compositionally biased region" description="Low complexity" evidence="1">
    <location>
        <begin position="11"/>
        <end position="22"/>
    </location>
</feature>
<feature type="compositionally biased region" description="Basic and acidic residues" evidence="1">
    <location>
        <begin position="61"/>
        <end position="71"/>
    </location>
</feature>
<dbReference type="Proteomes" id="UP001176961">
    <property type="component" value="Unassembled WGS sequence"/>
</dbReference>
<dbReference type="AlphaFoldDB" id="A0AA36HE27"/>
<feature type="compositionally biased region" description="Polar residues" evidence="1">
    <location>
        <begin position="1"/>
        <end position="10"/>
    </location>
</feature>
<protein>
    <submittedName>
        <fullName evidence="2">Uncharacterized protein</fullName>
    </submittedName>
</protein>
<organism evidence="2 3">
    <name type="scientific">Cylicocyclus nassatus</name>
    <name type="common">Nematode worm</name>
    <dbReference type="NCBI Taxonomy" id="53992"/>
    <lineage>
        <taxon>Eukaryota</taxon>
        <taxon>Metazoa</taxon>
        <taxon>Ecdysozoa</taxon>
        <taxon>Nematoda</taxon>
        <taxon>Chromadorea</taxon>
        <taxon>Rhabditida</taxon>
        <taxon>Rhabditina</taxon>
        <taxon>Rhabditomorpha</taxon>
        <taxon>Strongyloidea</taxon>
        <taxon>Strongylidae</taxon>
        <taxon>Cylicocyclus</taxon>
    </lineage>
</organism>
<reference evidence="2" key="1">
    <citation type="submission" date="2023-07" db="EMBL/GenBank/DDBJ databases">
        <authorList>
            <consortium name="CYATHOMIX"/>
        </authorList>
    </citation>
    <scope>NUCLEOTIDE SEQUENCE</scope>
    <source>
        <strain evidence="2">N/A</strain>
    </source>
</reference>